<comment type="caution">
    <text evidence="1">The sequence shown here is derived from an EMBL/GenBank/DDBJ whole genome shotgun (WGS) entry which is preliminary data.</text>
</comment>
<organism evidence="1 2">
    <name type="scientific">Trichinella papuae</name>
    <dbReference type="NCBI Taxonomy" id="268474"/>
    <lineage>
        <taxon>Eukaryota</taxon>
        <taxon>Metazoa</taxon>
        <taxon>Ecdysozoa</taxon>
        <taxon>Nematoda</taxon>
        <taxon>Enoplea</taxon>
        <taxon>Dorylaimia</taxon>
        <taxon>Trichinellida</taxon>
        <taxon>Trichinellidae</taxon>
        <taxon>Trichinella</taxon>
    </lineage>
</organism>
<evidence type="ECO:0000313" key="2">
    <source>
        <dbReference type="Proteomes" id="UP000054843"/>
    </source>
</evidence>
<accession>A0A0V1N1W3</accession>
<keyword evidence="2" id="KW-1185">Reference proteome</keyword>
<protein>
    <submittedName>
        <fullName evidence="1">Uncharacterized protein</fullName>
    </submittedName>
</protein>
<proteinExistence type="predicted"/>
<dbReference type="AlphaFoldDB" id="A0A0V1N1W3"/>
<gene>
    <name evidence="1" type="ORF">T10_1567</name>
</gene>
<reference evidence="1 2" key="1">
    <citation type="submission" date="2015-01" db="EMBL/GenBank/DDBJ databases">
        <title>Evolution of Trichinella species and genotypes.</title>
        <authorList>
            <person name="Korhonen P.K."/>
            <person name="Edoardo P."/>
            <person name="Giuseppe L.R."/>
            <person name="Gasser R.B."/>
        </authorList>
    </citation>
    <scope>NUCLEOTIDE SEQUENCE [LARGE SCALE GENOMIC DNA]</scope>
    <source>
        <strain evidence="1">ISS1980</strain>
    </source>
</reference>
<dbReference type="Proteomes" id="UP000054843">
    <property type="component" value="Unassembled WGS sequence"/>
</dbReference>
<dbReference type="EMBL" id="JYDO01000015">
    <property type="protein sequence ID" value="KRZ78002.1"/>
    <property type="molecule type" value="Genomic_DNA"/>
</dbReference>
<evidence type="ECO:0000313" key="1">
    <source>
        <dbReference type="EMBL" id="KRZ78002.1"/>
    </source>
</evidence>
<sequence>MLTCMLCSPVSTLPKLRYTYANCKWTFYLIIIAKECTSTEERHFYWKTRRRSIKWIFDFFCFIIHHISEQQNTGGPQCDYVITLLEIKFPFQCRFFRQDLDNYAIKNSENKISTNCSAVENFSGNTSAHAKNTLSSWHIAELNTQER</sequence>
<name>A0A0V1N1W3_9BILA</name>